<organism evidence="6 7">
    <name type="scientific">Micrococcus flavus</name>
    <dbReference type="NCBI Taxonomy" id="384602"/>
    <lineage>
        <taxon>Bacteria</taxon>
        <taxon>Bacillati</taxon>
        <taxon>Actinomycetota</taxon>
        <taxon>Actinomycetes</taxon>
        <taxon>Micrococcales</taxon>
        <taxon>Micrococcaceae</taxon>
        <taxon>Micrococcus</taxon>
    </lineage>
</organism>
<dbReference type="Gene3D" id="3.40.50.300">
    <property type="entry name" value="P-loop containing nucleotide triphosphate hydrolases"/>
    <property type="match status" value="2"/>
</dbReference>
<dbReference type="InterPro" id="IPR011545">
    <property type="entry name" value="DEAD/DEAH_box_helicase_dom"/>
</dbReference>
<proteinExistence type="predicted"/>
<dbReference type="Pfam" id="PF00270">
    <property type="entry name" value="DEAD"/>
    <property type="match status" value="1"/>
</dbReference>
<dbReference type="SMART" id="SM00490">
    <property type="entry name" value="HELICc"/>
    <property type="match status" value="1"/>
</dbReference>
<feature type="region of interest" description="Disordered" evidence="5">
    <location>
        <begin position="526"/>
        <end position="555"/>
    </location>
</feature>
<evidence type="ECO:0000256" key="4">
    <source>
        <dbReference type="ARBA" id="ARBA00022840"/>
    </source>
</evidence>
<dbReference type="SMART" id="SM00487">
    <property type="entry name" value="DEXDc"/>
    <property type="match status" value="1"/>
</dbReference>
<keyword evidence="2 6" id="KW-0378">Hydrolase</keyword>
<sequence>MTASDPASGPLTPAARRALTTAAGRLTADLAVRGVMPALEDALSARGAAVVHAPPGTGKTTAVPPAVALGLPADAGGRVLVTQPRRVAVRAAWRRLHGALREAGLPRAEADAAVGYAVRGDAVGGGRAAVEFVTPGLLVRRLLGDPGLEGVGAVVLDEVHERDLDTDVLFALLADLRQLRPELRLLAMSATLDAEALAARWARGMGEPPVPVVRTPAVQHPLTEEHAPFGAPRLTPEGRVDRAFLDHVARVAVGAHARALAADPDVDALVFLPGVAEAEDVAGRIRALAPDTEVRVLHGRQEPEEQDAALAGRAPGGPARVVVATAVAESSLTVPGVRLVIDSGLAREPRRDRARGMTGLATVQAARASAGQRAGRAARLGPGTVVRCHSAAALGAAPAAPTPALAVADLDAVALAFAAWGAPGGEGLVLPEDPPADALAAAMDRLTALGAVDGDGRVTAHGRMLVALPVDPALGHALLAGADWVGEAAAAETTAALALDLRPDGADLEGLLSALRAGRHPESRRWRREADRLARTVRRPEAASGTSRTTPSGACAHPVGTVVALAAPGRVARRVPGTETWLLASGTRAALPRGAEALRGQEWLAVAEAGRVTGEAAGTGALIRAAAPLDEATARAAAAALLHEETVASWSGDRLVGRRRSLLGRIVLTEGPGAVTVQAAREAVVGRLAEGGLAALQGGTAERPGERLRRRVHLLHRVLGDPWPDLSDRALADLEPFVAAVGAELAAGRSAGSVDVAGLLRGLLPWPEAGRLDELAPEGLEVPSGRRVRVDYPATDQEAAPVLAAKLQEFLGAEATPAVADGRLPVLLHLLSPAGRPLAVTADLPSFWAGPYAHVRAENRGRYPKHPWPEDPATARPTALTNSRLRR</sequence>
<dbReference type="GO" id="GO:0003724">
    <property type="term" value="F:RNA helicase activity"/>
    <property type="evidence" value="ECO:0007669"/>
    <property type="project" value="UniProtKB-EC"/>
</dbReference>
<dbReference type="InterPro" id="IPR001650">
    <property type="entry name" value="Helicase_C-like"/>
</dbReference>
<evidence type="ECO:0000313" key="6">
    <source>
        <dbReference type="EMBL" id="MBB4883380.1"/>
    </source>
</evidence>
<dbReference type="GO" id="GO:0016787">
    <property type="term" value="F:hydrolase activity"/>
    <property type="evidence" value="ECO:0007669"/>
    <property type="project" value="UniProtKB-KW"/>
</dbReference>
<dbReference type="InterPro" id="IPR007502">
    <property type="entry name" value="Helicase-assoc_dom"/>
</dbReference>
<name>A0A4Y8X1N2_9MICC</name>
<dbReference type="InterPro" id="IPR013689">
    <property type="entry name" value="RNA_helicase_ATP-dep_HrpB_C"/>
</dbReference>
<dbReference type="PROSITE" id="PS51192">
    <property type="entry name" value="HELICASE_ATP_BIND_1"/>
    <property type="match status" value="1"/>
</dbReference>
<dbReference type="PANTHER" id="PTHR43519:SF1">
    <property type="entry name" value="ATP-DEPENDENT RNA HELICASE HRPB"/>
    <property type="match status" value="1"/>
</dbReference>
<keyword evidence="7" id="KW-1185">Reference proteome</keyword>
<evidence type="ECO:0000313" key="7">
    <source>
        <dbReference type="Proteomes" id="UP000560081"/>
    </source>
</evidence>
<keyword evidence="4" id="KW-0067">ATP-binding</keyword>
<dbReference type="NCBIfam" id="TIGR01970">
    <property type="entry name" value="DEAH_box_HrpB"/>
    <property type="match status" value="1"/>
</dbReference>
<dbReference type="SMART" id="SM00847">
    <property type="entry name" value="HA2"/>
    <property type="match status" value="1"/>
</dbReference>
<evidence type="ECO:0000256" key="2">
    <source>
        <dbReference type="ARBA" id="ARBA00022801"/>
    </source>
</evidence>
<dbReference type="PROSITE" id="PS51194">
    <property type="entry name" value="HELICASE_CTER"/>
    <property type="match status" value="1"/>
</dbReference>
<reference evidence="6 7" key="1">
    <citation type="submission" date="2020-08" db="EMBL/GenBank/DDBJ databases">
        <title>Sequencing the genomes of 1000 actinobacteria strains.</title>
        <authorList>
            <person name="Klenk H.-P."/>
        </authorList>
    </citation>
    <scope>NUCLEOTIDE SEQUENCE [LARGE SCALE GENOMIC DNA]</scope>
    <source>
        <strain evidence="6 7">DSM 19079</strain>
    </source>
</reference>
<dbReference type="GO" id="GO:0005524">
    <property type="term" value="F:ATP binding"/>
    <property type="evidence" value="ECO:0007669"/>
    <property type="project" value="UniProtKB-KW"/>
</dbReference>
<dbReference type="GO" id="GO:0003676">
    <property type="term" value="F:nucleic acid binding"/>
    <property type="evidence" value="ECO:0007669"/>
    <property type="project" value="InterPro"/>
</dbReference>
<dbReference type="EC" id="3.6.4.13" evidence="6"/>
<feature type="region of interest" description="Disordered" evidence="5">
    <location>
        <begin position="863"/>
        <end position="887"/>
    </location>
</feature>
<dbReference type="PANTHER" id="PTHR43519">
    <property type="entry name" value="ATP-DEPENDENT RNA HELICASE HRPB"/>
    <property type="match status" value="1"/>
</dbReference>
<dbReference type="RefSeq" id="WP_135030056.1">
    <property type="nucleotide sequence ID" value="NZ_BMLA01000002.1"/>
</dbReference>
<dbReference type="Gene3D" id="1.20.120.1080">
    <property type="match status" value="1"/>
</dbReference>
<dbReference type="PIRSF" id="PIRSF005496">
    <property type="entry name" value="ATP_hel_hrpB"/>
    <property type="match status" value="1"/>
</dbReference>
<keyword evidence="1" id="KW-0547">Nucleotide-binding</keyword>
<dbReference type="AlphaFoldDB" id="A0A4Y8X1N2"/>
<dbReference type="InterPro" id="IPR049614">
    <property type="entry name" value="HrpB_DEXH"/>
</dbReference>
<dbReference type="InterPro" id="IPR010225">
    <property type="entry name" value="HrpB"/>
</dbReference>
<dbReference type="CDD" id="cd18791">
    <property type="entry name" value="SF2_C_RHA"/>
    <property type="match status" value="1"/>
</dbReference>
<dbReference type="InterPro" id="IPR014001">
    <property type="entry name" value="Helicase_ATP-bd"/>
</dbReference>
<evidence type="ECO:0000256" key="1">
    <source>
        <dbReference type="ARBA" id="ARBA00022741"/>
    </source>
</evidence>
<dbReference type="Pfam" id="PF00271">
    <property type="entry name" value="Helicase_C"/>
    <property type="match status" value="1"/>
</dbReference>
<gene>
    <name evidence="6" type="ORF">BJ976_001731</name>
</gene>
<dbReference type="EMBL" id="JACHMC010000001">
    <property type="protein sequence ID" value="MBB4883380.1"/>
    <property type="molecule type" value="Genomic_DNA"/>
</dbReference>
<dbReference type="Proteomes" id="UP000560081">
    <property type="component" value="Unassembled WGS sequence"/>
</dbReference>
<dbReference type="CDD" id="cd17990">
    <property type="entry name" value="DEXHc_HrpB"/>
    <property type="match status" value="1"/>
</dbReference>
<feature type="compositionally biased region" description="Basic and acidic residues" evidence="5">
    <location>
        <begin position="526"/>
        <end position="541"/>
    </location>
</feature>
<dbReference type="PROSITE" id="PS00690">
    <property type="entry name" value="DEAH_ATP_HELICASE"/>
    <property type="match status" value="1"/>
</dbReference>
<evidence type="ECO:0000256" key="5">
    <source>
        <dbReference type="SAM" id="MobiDB-lite"/>
    </source>
</evidence>
<accession>A0A4Y8X1N2</accession>
<dbReference type="SUPFAM" id="SSF52540">
    <property type="entry name" value="P-loop containing nucleoside triphosphate hydrolases"/>
    <property type="match status" value="1"/>
</dbReference>
<dbReference type="Pfam" id="PF08482">
    <property type="entry name" value="HrpB_C"/>
    <property type="match status" value="1"/>
</dbReference>
<dbReference type="InterPro" id="IPR002464">
    <property type="entry name" value="DNA/RNA_helicase_DEAH_CS"/>
</dbReference>
<dbReference type="OrthoDB" id="9805617at2"/>
<evidence type="ECO:0000256" key="3">
    <source>
        <dbReference type="ARBA" id="ARBA00022806"/>
    </source>
</evidence>
<comment type="caution">
    <text evidence="6">The sequence shown here is derived from an EMBL/GenBank/DDBJ whole genome shotgun (WGS) entry which is preliminary data.</text>
</comment>
<dbReference type="InterPro" id="IPR027417">
    <property type="entry name" value="P-loop_NTPase"/>
</dbReference>
<keyword evidence="3 6" id="KW-0347">Helicase</keyword>
<protein>
    <submittedName>
        <fullName evidence="6">ATP-dependent helicase HrpB</fullName>
        <ecNumber evidence="6">3.6.4.13</ecNumber>
    </submittedName>
</protein>